<accession>G6F2K4</accession>
<organism evidence="1 2">
    <name type="scientific">Commensalibacter intestini A911</name>
    <dbReference type="NCBI Taxonomy" id="1088868"/>
    <lineage>
        <taxon>Bacteria</taxon>
        <taxon>Pseudomonadati</taxon>
        <taxon>Pseudomonadota</taxon>
        <taxon>Alphaproteobacteria</taxon>
        <taxon>Acetobacterales</taxon>
        <taxon>Acetobacteraceae</taxon>
    </lineage>
</organism>
<gene>
    <name evidence="1" type="ORF">CIN_18500</name>
</gene>
<dbReference type="AlphaFoldDB" id="G6F2K4"/>
<proteinExistence type="predicted"/>
<evidence type="ECO:0000313" key="1">
    <source>
        <dbReference type="EMBL" id="EHD13113.1"/>
    </source>
</evidence>
<name>G6F2K4_9PROT</name>
<protein>
    <submittedName>
        <fullName evidence="1">Uncharacterized protein</fullName>
    </submittedName>
</protein>
<evidence type="ECO:0000313" key="2">
    <source>
        <dbReference type="Proteomes" id="UP000005939"/>
    </source>
</evidence>
<dbReference type="Proteomes" id="UP000005939">
    <property type="component" value="Unassembled WGS sequence"/>
</dbReference>
<dbReference type="EMBL" id="AGFR01000010">
    <property type="protein sequence ID" value="EHD13113.1"/>
    <property type="molecule type" value="Genomic_DNA"/>
</dbReference>
<reference evidence="1 2" key="1">
    <citation type="submission" date="2011-10" db="EMBL/GenBank/DDBJ databases">
        <title>Genome Sequence of Commensalibacter intestini A911, isolated from Drosophila gut.</title>
        <authorList>
            <person name="Lee W.-J."/>
            <person name="Kim E.-K."/>
        </authorList>
    </citation>
    <scope>NUCLEOTIDE SEQUENCE [LARGE SCALE GENOMIC DNA]</scope>
    <source>
        <strain evidence="1 2">A911</strain>
    </source>
</reference>
<sequence>MLLITTNIEILEVSLKNILFVFFKFGLLTDDVIYLYSDQTNIIEQD</sequence>
<comment type="caution">
    <text evidence="1">The sequence shown here is derived from an EMBL/GenBank/DDBJ whole genome shotgun (WGS) entry which is preliminary data.</text>
</comment>